<dbReference type="Gene3D" id="2.70.160.11">
    <property type="entry name" value="Hnrnp arginine n-methyltransferase1"/>
    <property type="match status" value="1"/>
</dbReference>
<evidence type="ECO:0000259" key="10">
    <source>
        <dbReference type="Pfam" id="PF22528"/>
    </source>
</evidence>
<dbReference type="InterPro" id="IPR041661">
    <property type="entry name" value="ZN622/Rei1/Reh1_Znf-C2H2"/>
</dbReference>
<evidence type="ECO:0000256" key="5">
    <source>
        <dbReference type="ARBA" id="ARBA00049303"/>
    </source>
</evidence>
<dbReference type="PANTHER" id="PTHR11006">
    <property type="entry name" value="PROTEIN ARGININE N-METHYLTRANSFERASE"/>
    <property type="match status" value="1"/>
</dbReference>
<dbReference type="GO" id="GO:0005634">
    <property type="term" value="C:nucleus"/>
    <property type="evidence" value="ECO:0007669"/>
    <property type="project" value="TreeGrafter"/>
</dbReference>
<feature type="region of interest" description="Disordered" evidence="7">
    <location>
        <begin position="1"/>
        <end position="32"/>
    </location>
</feature>
<protein>
    <recommendedName>
        <fullName evidence="13">C2H2-type domain-containing protein</fullName>
    </recommendedName>
</protein>
<keyword evidence="12" id="KW-1185">Reference proteome</keyword>
<gene>
    <name evidence="11" type="ORF">CEURO_LOCUS11707</name>
</gene>
<dbReference type="Proteomes" id="UP001152484">
    <property type="component" value="Unassembled WGS sequence"/>
</dbReference>
<dbReference type="SUPFAM" id="SSF53335">
    <property type="entry name" value="S-adenosyl-L-methionine-dependent methyltransferases"/>
    <property type="match status" value="1"/>
</dbReference>
<evidence type="ECO:0000259" key="9">
    <source>
        <dbReference type="Pfam" id="PF13649"/>
    </source>
</evidence>
<dbReference type="InterPro" id="IPR055135">
    <property type="entry name" value="PRMT_dom"/>
</dbReference>
<dbReference type="Pfam" id="PF13649">
    <property type="entry name" value="Methyltransf_25"/>
    <property type="match status" value="1"/>
</dbReference>
<proteinExistence type="predicted"/>
<dbReference type="PROSITE" id="PS51678">
    <property type="entry name" value="SAM_MT_PRMT"/>
    <property type="match status" value="1"/>
</dbReference>
<evidence type="ECO:0000256" key="7">
    <source>
        <dbReference type="SAM" id="MobiDB-lite"/>
    </source>
</evidence>
<feature type="compositionally biased region" description="Polar residues" evidence="7">
    <location>
        <begin position="1"/>
        <end position="15"/>
    </location>
</feature>
<dbReference type="AlphaFoldDB" id="A0A9P0ZA65"/>
<evidence type="ECO:0000259" key="8">
    <source>
        <dbReference type="Pfam" id="PF12756"/>
    </source>
</evidence>
<dbReference type="GO" id="GO:0032259">
    <property type="term" value="P:methylation"/>
    <property type="evidence" value="ECO:0007669"/>
    <property type="project" value="UniProtKB-KW"/>
</dbReference>
<comment type="catalytic activity">
    <reaction evidence="5">
        <text>L-arginyl-[protein] + S-adenosyl-L-methionine = N(omega)-methyl-L-arginyl-[protein] + S-adenosyl-L-homocysteine + H(+)</text>
        <dbReference type="Rhea" id="RHEA:48100"/>
        <dbReference type="Rhea" id="RHEA-COMP:10532"/>
        <dbReference type="Rhea" id="RHEA-COMP:11990"/>
        <dbReference type="ChEBI" id="CHEBI:15378"/>
        <dbReference type="ChEBI" id="CHEBI:29965"/>
        <dbReference type="ChEBI" id="CHEBI:57856"/>
        <dbReference type="ChEBI" id="CHEBI:59789"/>
        <dbReference type="ChEBI" id="CHEBI:65280"/>
    </reaction>
    <physiologicalReaction direction="left-to-right" evidence="5">
        <dbReference type="Rhea" id="RHEA:48101"/>
    </physiologicalReaction>
</comment>
<evidence type="ECO:0000313" key="12">
    <source>
        <dbReference type="Proteomes" id="UP001152484"/>
    </source>
</evidence>
<dbReference type="CDD" id="cd02440">
    <property type="entry name" value="AdoMet_MTases"/>
    <property type="match status" value="1"/>
</dbReference>
<feature type="domain" description="Methyltransferase" evidence="9">
    <location>
        <begin position="310"/>
        <end position="420"/>
    </location>
</feature>
<dbReference type="InterPro" id="IPR029063">
    <property type="entry name" value="SAM-dependent_MTases_sf"/>
</dbReference>
<keyword evidence="2 6" id="KW-0808">Transferase</keyword>
<comment type="caution">
    <text evidence="11">The sequence shown here is derived from an EMBL/GenBank/DDBJ whole genome shotgun (WGS) entry which is preliminary data.</text>
</comment>
<organism evidence="11 12">
    <name type="scientific">Cuscuta europaea</name>
    <name type="common">European dodder</name>
    <dbReference type="NCBI Taxonomy" id="41803"/>
    <lineage>
        <taxon>Eukaryota</taxon>
        <taxon>Viridiplantae</taxon>
        <taxon>Streptophyta</taxon>
        <taxon>Embryophyta</taxon>
        <taxon>Tracheophyta</taxon>
        <taxon>Spermatophyta</taxon>
        <taxon>Magnoliopsida</taxon>
        <taxon>eudicotyledons</taxon>
        <taxon>Gunneridae</taxon>
        <taxon>Pentapetalae</taxon>
        <taxon>asterids</taxon>
        <taxon>lamiids</taxon>
        <taxon>Solanales</taxon>
        <taxon>Convolvulaceae</taxon>
        <taxon>Cuscuteae</taxon>
        <taxon>Cuscuta</taxon>
        <taxon>Cuscuta subgen. Cuscuta</taxon>
    </lineage>
</organism>
<dbReference type="GO" id="GO:0035242">
    <property type="term" value="F:protein-arginine omega-N asymmetric methyltransferase activity"/>
    <property type="evidence" value="ECO:0007669"/>
    <property type="project" value="UniProtKB-EC"/>
</dbReference>
<reference evidence="11" key="1">
    <citation type="submission" date="2022-07" db="EMBL/GenBank/DDBJ databases">
        <authorList>
            <person name="Macas J."/>
            <person name="Novak P."/>
            <person name="Neumann P."/>
        </authorList>
    </citation>
    <scope>NUCLEOTIDE SEQUENCE</scope>
</reference>
<evidence type="ECO:0000256" key="3">
    <source>
        <dbReference type="ARBA" id="ARBA00022691"/>
    </source>
</evidence>
<dbReference type="SUPFAM" id="SSF57667">
    <property type="entry name" value="beta-beta-alpha zinc fingers"/>
    <property type="match status" value="1"/>
</dbReference>
<feature type="domain" description="Protein arginine N-methyltransferase" evidence="10">
    <location>
        <begin position="425"/>
        <end position="577"/>
    </location>
</feature>
<feature type="compositionally biased region" description="Acidic residues" evidence="7">
    <location>
        <begin position="16"/>
        <end position="32"/>
    </location>
</feature>
<feature type="domain" description="ZN622/Rei1/Reh1 zinc finger C2H2-type" evidence="8">
    <location>
        <begin position="51"/>
        <end position="125"/>
    </location>
</feature>
<dbReference type="InterPro" id="IPR025799">
    <property type="entry name" value="Arg_MeTrfase"/>
</dbReference>
<evidence type="ECO:0000256" key="6">
    <source>
        <dbReference type="PROSITE-ProRule" id="PRU01015"/>
    </source>
</evidence>
<evidence type="ECO:0000256" key="1">
    <source>
        <dbReference type="ARBA" id="ARBA00022603"/>
    </source>
</evidence>
<dbReference type="OrthoDB" id="7848332at2759"/>
<keyword evidence="1 6" id="KW-0489">Methyltransferase</keyword>
<comment type="catalytic activity">
    <reaction evidence="4">
        <text>L-arginyl-[protein] + 2 S-adenosyl-L-methionine = N(omega),N(omega)-dimethyl-L-arginyl-[protein] + 2 S-adenosyl-L-homocysteine + 2 H(+)</text>
        <dbReference type="Rhea" id="RHEA:48096"/>
        <dbReference type="Rhea" id="RHEA-COMP:10532"/>
        <dbReference type="Rhea" id="RHEA-COMP:11991"/>
        <dbReference type="ChEBI" id="CHEBI:15378"/>
        <dbReference type="ChEBI" id="CHEBI:29965"/>
        <dbReference type="ChEBI" id="CHEBI:57856"/>
        <dbReference type="ChEBI" id="CHEBI:59789"/>
        <dbReference type="ChEBI" id="CHEBI:61897"/>
        <dbReference type="EC" id="2.1.1.319"/>
    </reaction>
    <physiologicalReaction direction="left-to-right" evidence="4">
        <dbReference type="Rhea" id="RHEA:48097"/>
    </physiologicalReaction>
</comment>
<dbReference type="PANTHER" id="PTHR11006:SF89">
    <property type="entry name" value="PROTEIN ARGININE N-METHYLTRANSFERASE 3-RELATED"/>
    <property type="match status" value="1"/>
</dbReference>
<evidence type="ECO:0000313" key="11">
    <source>
        <dbReference type="EMBL" id="CAH9091801.1"/>
    </source>
</evidence>
<name>A0A9P0ZA65_CUSEU</name>
<evidence type="ECO:0000256" key="2">
    <source>
        <dbReference type="ARBA" id="ARBA00022679"/>
    </source>
</evidence>
<dbReference type="Pfam" id="PF22528">
    <property type="entry name" value="PRMT_C"/>
    <property type="match status" value="1"/>
</dbReference>
<dbReference type="InterPro" id="IPR041698">
    <property type="entry name" value="Methyltransf_25"/>
</dbReference>
<dbReference type="Pfam" id="PF12756">
    <property type="entry name" value="zf-C2H2_2"/>
    <property type="match status" value="1"/>
</dbReference>
<dbReference type="EMBL" id="CAMAPE010000027">
    <property type="protein sequence ID" value="CAH9091801.1"/>
    <property type="molecule type" value="Genomic_DNA"/>
</dbReference>
<dbReference type="InterPro" id="IPR036236">
    <property type="entry name" value="Znf_C2H2_sf"/>
</dbReference>
<dbReference type="FunFam" id="3.40.50.150:FF:000016">
    <property type="entry name" value="Protein arginine N-methyltransferase 6"/>
    <property type="match status" value="1"/>
</dbReference>
<dbReference type="Gene3D" id="3.40.50.150">
    <property type="entry name" value="Vaccinia Virus protein VP39"/>
    <property type="match status" value="1"/>
</dbReference>
<sequence>MATLSDENASSQSTEMEMENGTDVIEEEEDQNWDDWEADEEDDTMDPELLCLFCDSLLNSARALFQHCASSHHFDFDELKNDLGLDFYGCFKLINYIRSEVAESRCWNCQLTFKSKQDMQDHLHKIIKYKNNVLPWDDDKYLKPYLQEDALLFSFVEDDEGIDDTMSVDNNDALCPKDMSSFEHIRIDDHEFTSDEYKSRRGACCENGGKKVTPTTDGCCNNGNSLGNSEIRIEDSKDCNILLHGSSEDKGHTCSITDIARKKINNINSSYFGAYSSFGIHREMISDKVRTDAYRRAILENPSLIRGSTVMDVGCGTGILSLFAAQAGASRVLAVEASEKMAAVATEVAKENGLLWNASPDHSGVLEVVQGMVEDIEITHKVKPNSVDVLISEWMGYCLLYESMLSSVLMARDKWLKPDGAILPDTATMFVAGFGKGGTSIPFWENVYGFNMSCIGKELAADASHFPIVEVVDSSDLVTSTAVLQAFDLLTMKTEDMDFTSIVELELQNGDSSLDSSLLESKPIITTWCYGLVLWFDTGFTDRFCKEMPTNLSTSPYQPTTHWSQTLLTFQEPIAMSLGSPSPSPSSCCHGNGGKLEALGTDASPAVRIQSRISIARSIQHRSIDISMEVTAVGHDGRKHSWPGQLFNL</sequence>
<dbReference type="GO" id="GO:0042054">
    <property type="term" value="F:histone methyltransferase activity"/>
    <property type="evidence" value="ECO:0007669"/>
    <property type="project" value="TreeGrafter"/>
</dbReference>
<keyword evidence="3 6" id="KW-0949">S-adenosyl-L-methionine</keyword>
<accession>A0A9P0ZA65</accession>
<evidence type="ECO:0008006" key="13">
    <source>
        <dbReference type="Google" id="ProtNLM"/>
    </source>
</evidence>
<evidence type="ECO:0000256" key="4">
    <source>
        <dbReference type="ARBA" id="ARBA00047384"/>
    </source>
</evidence>